<evidence type="ECO:0000313" key="4">
    <source>
        <dbReference type="Proteomes" id="UP000238348"/>
    </source>
</evidence>
<reference evidence="3 4" key="1">
    <citation type="submission" date="2015-09" db="EMBL/GenBank/DDBJ databases">
        <title>Sorangium comparison.</title>
        <authorList>
            <person name="Zaburannyi N."/>
            <person name="Bunk B."/>
            <person name="Overmann J."/>
            <person name="Mueller R."/>
        </authorList>
    </citation>
    <scope>NUCLEOTIDE SEQUENCE [LARGE SCALE GENOMIC DNA]</scope>
    <source>
        <strain evidence="3 4">So ce26</strain>
    </source>
</reference>
<feature type="region of interest" description="Disordered" evidence="1">
    <location>
        <begin position="1"/>
        <end position="50"/>
    </location>
</feature>
<keyword evidence="2" id="KW-0812">Transmembrane</keyword>
<dbReference type="Proteomes" id="UP000238348">
    <property type="component" value="Chromosome"/>
</dbReference>
<feature type="compositionally biased region" description="Low complexity" evidence="1">
    <location>
        <begin position="20"/>
        <end position="33"/>
    </location>
</feature>
<evidence type="ECO:0000256" key="2">
    <source>
        <dbReference type="SAM" id="Phobius"/>
    </source>
</evidence>
<feature type="transmembrane region" description="Helical" evidence="2">
    <location>
        <begin position="132"/>
        <end position="156"/>
    </location>
</feature>
<gene>
    <name evidence="3" type="ORF">SOCE26_057620</name>
</gene>
<organism evidence="3 4">
    <name type="scientific">Sorangium cellulosum</name>
    <name type="common">Polyangium cellulosum</name>
    <dbReference type="NCBI Taxonomy" id="56"/>
    <lineage>
        <taxon>Bacteria</taxon>
        <taxon>Pseudomonadati</taxon>
        <taxon>Myxococcota</taxon>
        <taxon>Polyangia</taxon>
        <taxon>Polyangiales</taxon>
        <taxon>Polyangiaceae</taxon>
        <taxon>Sorangium</taxon>
    </lineage>
</organism>
<sequence length="234" mass="23075">MPEPIPVQHREHPPAAPSTDPADGSRASASAAAPPDPSAPAPSSPPSWTASLLAELPPERLRDSLSRFGVGLGLASLYGVALGARRGGVSLVEHAVGVPAAMVAVACLGVPALTIVLTLFNAPLDPPRALSATARAAAATGLALGGLAPAAALFVVTSETRATAAIMALLGLAAGGAIGLRVLLRDLKAALGRDGNVLGRAASGAAFLGFAAFAVALSLRVWLDALPLFNGGAS</sequence>
<dbReference type="AlphaFoldDB" id="A0A2L0EYB2"/>
<feature type="compositionally biased region" description="Pro residues" evidence="1">
    <location>
        <begin position="34"/>
        <end position="45"/>
    </location>
</feature>
<dbReference type="RefSeq" id="WP_159397382.1">
    <property type="nucleotide sequence ID" value="NZ_CP012673.1"/>
</dbReference>
<feature type="transmembrane region" description="Helical" evidence="2">
    <location>
        <begin position="65"/>
        <end position="84"/>
    </location>
</feature>
<evidence type="ECO:0000256" key="1">
    <source>
        <dbReference type="SAM" id="MobiDB-lite"/>
    </source>
</evidence>
<protein>
    <submittedName>
        <fullName evidence="3">Uncharacterized protein</fullName>
    </submittedName>
</protein>
<feature type="transmembrane region" description="Helical" evidence="2">
    <location>
        <begin position="162"/>
        <end position="184"/>
    </location>
</feature>
<keyword evidence="2" id="KW-0472">Membrane</keyword>
<feature type="transmembrane region" description="Helical" evidence="2">
    <location>
        <begin position="205"/>
        <end position="223"/>
    </location>
</feature>
<feature type="transmembrane region" description="Helical" evidence="2">
    <location>
        <begin position="96"/>
        <end position="120"/>
    </location>
</feature>
<accession>A0A2L0EYB2</accession>
<proteinExistence type="predicted"/>
<dbReference type="EMBL" id="CP012673">
    <property type="protein sequence ID" value="AUX44298.1"/>
    <property type="molecule type" value="Genomic_DNA"/>
</dbReference>
<evidence type="ECO:0000313" key="3">
    <source>
        <dbReference type="EMBL" id="AUX44298.1"/>
    </source>
</evidence>
<name>A0A2L0EYB2_SORCE</name>
<keyword evidence="2" id="KW-1133">Transmembrane helix</keyword>